<dbReference type="PANTHER" id="PTHR33064">
    <property type="entry name" value="POL PROTEIN"/>
    <property type="match status" value="1"/>
</dbReference>
<name>A0A8C6YUY5_NOTPE</name>
<dbReference type="Proteomes" id="UP000694420">
    <property type="component" value="Unplaced"/>
</dbReference>
<protein>
    <recommendedName>
        <fullName evidence="2">ribonuclease H</fullName>
        <ecNumber evidence="2">3.1.26.4</ecNumber>
    </recommendedName>
</protein>
<dbReference type="GO" id="GO:0004523">
    <property type="term" value="F:RNA-DNA hybrid ribonuclease activity"/>
    <property type="evidence" value="ECO:0007669"/>
    <property type="project" value="UniProtKB-EC"/>
</dbReference>
<feature type="domain" description="Reverse transcriptase" evidence="3">
    <location>
        <begin position="120"/>
        <end position="311"/>
    </location>
</feature>
<dbReference type="PROSITE" id="PS50878">
    <property type="entry name" value="RT_POL"/>
    <property type="match status" value="1"/>
</dbReference>
<comment type="similarity">
    <text evidence="1">Belongs to the beta type-B retroviral polymerase family. HERV class-II K(HML-2) pol subfamily.</text>
</comment>
<evidence type="ECO:0000256" key="1">
    <source>
        <dbReference type="ARBA" id="ARBA00010879"/>
    </source>
</evidence>
<evidence type="ECO:0000313" key="5">
    <source>
        <dbReference type="Proteomes" id="UP000694420"/>
    </source>
</evidence>
<dbReference type="PANTHER" id="PTHR33064:SF29">
    <property type="entry name" value="PEPTIDASE A2 DOMAIN-CONTAINING PROTEIN-RELATED"/>
    <property type="match status" value="1"/>
</dbReference>
<keyword evidence="5" id="KW-1185">Reference proteome</keyword>
<reference evidence="4" key="1">
    <citation type="submission" date="2025-08" db="UniProtKB">
        <authorList>
            <consortium name="Ensembl"/>
        </authorList>
    </citation>
    <scope>IDENTIFICATION</scope>
</reference>
<dbReference type="Gene3D" id="3.30.70.270">
    <property type="match status" value="1"/>
</dbReference>
<dbReference type="InterPro" id="IPR043128">
    <property type="entry name" value="Rev_trsase/Diguanyl_cyclase"/>
</dbReference>
<dbReference type="AlphaFoldDB" id="A0A8C6YUY5"/>
<sequence length="314" mass="35876">PVPLLGRDLLTKLRARIHFEEGGVKISDGEGNPLHVLTMRLEDEYRIYQPRRIEGITQEIMEWVEKIPEVWAETAGVGRAAHRAPIIVELKPGVRPVRVRQYPMTKEAKTGITPHINRLIELGILKRCRSPWNTPLLPVRKPGGNDYRPVQDLREINARVEDIHPTVPNPYTLLSTLPPSMGWYTVLDLKDAFFSLMLAEKSQEIFAFEWEDLQKGIAGQLTWTRLPQGFKNSPTLFNEALSEDLQSYRNKHPELTLLQYVDDILIAGMTEEDCKKGTEDLLQELVQLGYRVSAKKAQICKKEVVYLGYKLSQG</sequence>
<dbReference type="Gene3D" id="3.10.10.10">
    <property type="entry name" value="HIV Type 1 Reverse Transcriptase, subunit A, domain 1"/>
    <property type="match status" value="1"/>
</dbReference>
<dbReference type="Ensembl" id="ENSNPET00000004850.1">
    <property type="protein sequence ID" value="ENSNPEP00000004737.1"/>
    <property type="gene ID" value="ENSNPEG00000003616.1"/>
</dbReference>
<dbReference type="EC" id="3.1.26.4" evidence="2"/>
<dbReference type="InterPro" id="IPR021109">
    <property type="entry name" value="Peptidase_aspartic_dom_sf"/>
</dbReference>
<dbReference type="InterPro" id="IPR000477">
    <property type="entry name" value="RT_dom"/>
</dbReference>
<dbReference type="SUPFAM" id="SSF56672">
    <property type="entry name" value="DNA/RNA polymerases"/>
    <property type="match status" value="1"/>
</dbReference>
<accession>A0A8C6YUY5</accession>
<reference evidence="4" key="2">
    <citation type="submission" date="2025-09" db="UniProtKB">
        <authorList>
            <consortium name="Ensembl"/>
        </authorList>
    </citation>
    <scope>IDENTIFICATION</scope>
</reference>
<evidence type="ECO:0000259" key="3">
    <source>
        <dbReference type="PROSITE" id="PS50878"/>
    </source>
</evidence>
<dbReference type="Gene3D" id="2.40.70.10">
    <property type="entry name" value="Acid Proteases"/>
    <property type="match status" value="1"/>
</dbReference>
<dbReference type="InterPro" id="IPR051320">
    <property type="entry name" value="Viral_Replic_Matur_Polypro"/>
</dbReference>
<proteinExistence type="inferred from homology"/>
<organism evidence="4 5">
    <name type="scientific">Nothoprocta perdicaria</name>
    <name type="common">Chilean tinamou</name>
    <name type="synonym">Crypturus perdicarius</name>
    <dbReference type="NCBI Taxonomy" id="30464"/>
    <lineage>
        <taxon>Eukaryota</taxon>
        <taxon>Metazoa</taxon>
        <taxon>Chordata</taxon>
        <taxon>Craniata</taxon>
        <taxon>Vertebrata</taxon>
        <taxon>Euteleostomi</taxon>
        <taxon>Archelosauria</taxon>
        <taxon>Archosauria</taxon>
        <taxon>Dinosauria</taxon>
        <taxon>Saurischia</taxon>
        <taxon>Theropoda</taxon>
        <taxon>Coelurosauria</taxon>
        <taxon>Aves</taxon>
        <taxon>Palaeognathae</taxon>
        <taxon>Tinamiformes</taxon>
        <taxon>Tinamidae</taxon>
        <taxon>Nothoprocta</taxon>
    </lineage>
</organism>
<evidence type="ECO:0000313" key="4">
    <source>
        <dbReference type="Ensembl" id="ENSNPEP00000004737.1"/>
    </source>
</evidence>
<dbReference type="CDD" id="cd03715">
    <property type="entry name" value="RT_ZFREV_like"/>
    <property type="match status" value="1"/>
</dbReference>
<dbReference type="Pfam" id="PF00078">
    <property type="entry name" value="RVT_1"/>
    <property type="match status" value="1"/>
</dbReference>
<evidence type="ECO:0000256" key="2">
    <source>
        <dbReference type="ARBA" id="ARBA00012180"/>
    </source>
</evidence>
<dbReference type="InterPro" id="IPR043502">
    <property type="entry name" value="DNA/RNA_pol_sf"/>
</dbReference>